<gene>
    <name evidence="2" type="ORF">FDK13_21630</name>
</gene>
<reference evidence="2 3" key="1">
    <citation type="submission" date="2019-05" db="EMBL/GenBank/DDBJ databases">
        <title>Dyadobacter AR-3-8 sp. nov., isolated from arctic soil.</title>
        <authorList>
            <person name="Chaudhary D.K."/>
        </authorList>
    </citation>
    <scope>NUCLEOTIDE SEQUENCE [LARGE SCALE GENOMIC DNA]</scope>
    <source>
        <strain evidence="2 3">AR-3-8</strain>
    </source>
</reference>
<comment type="caution">
    <text evidence="2">The sequence shown here is derived from an EMBL/GenBank/DDBJ whole genome shotgun (WGS) entry which is preliminary data.</text>
</comment>
<keyword evidence="1" id="KW-0732">Signal</keyword>
<feature type="signal peptide" evidence="1">
    <location>
        <begin position="1"/>
        <end position="19"/>
    </location>
</feature>
<feature type="chain" id="PRO_5020878371" evidence="1">
    <location>
        <begin position="20"/>
        <end position="152"/>
    </location>
</feature>
<keyword evidence="3" id="KW-1185">Reference proteome</keyword>
<evidence type="ECO:0000256" key="1">
    <source>
        <dbReference type="SAM" id="SignalP"/>
    </source>
</evidence>
<evidence type="ECO:0000313" key="2">
    <source>
        <dbReference type="EMBL" id="TKT90336.1"/>
    </source>
</evidence>
<name>A0A4U6D172_9BACT</name>
<dbReference type="NCBIfam" id="NF041384">
    <property type="entry name" value="YHS_seleno_dom"/>
    <property type="match status" value="1"/>
</dbReference>
<dbReference type="EMBL" id="SZVO01000010">
    <property type="protein sequence ID" value="TKT90336.1"/>
    <property type="molecule type" value="Genomic_DNA"/>
</dbReference>
<protein>
    <submittedName>
        <fullName evidence="2">YHS domain protein</fullName>
    </submittedName>
</protein>
<evidence type="ECO:0000313" key="3">
    <source>
        <dbReference type="Proteomes" id="UP000304900"/>
    </source>
</evidence>
<dbReference type="AlphaFoldDB" id="A0A4U6D172"/>
<organism evidence="2 3">
    <name type="scientific">Dyadobacter frigoris</name>
    <dbReference type="NCBI Taxonomy" id="2576211"/>
    <lineage>
        <taxon>Bacteria</taxon>
        <taxon>Pseudomonadati</taxon>
        <taxon>Bacteroidota</taxon>
        <taxon>Cytophagia</taxon>
        <taxon>Cytophagales</taxon>
        <taxon>Spirosomataceae</taxon>
        <taxon>Dyadobacter</taxon>
    </lineage>
</organism>
<dbReference type="OrthoDB" id="344729at2"/>
<dbReference type="RefSeq" id="WP_137342099.1">
    <property type="nucleotide sequence ID" value="NZ_BSQH01000004.1"/>
</dbReference>
<proteinExistence type="predicted"/>
<accession>A0A4U6D172</accession>
<sequence length="152" mass="16999">MKNLIVILFFSILSAPVFAQDATKKLGNISKSGLAIEGYDPVAYFTANKAIEGKKEISTSDAGVTYYFTSAQNRDLFKSEPAKYKPQYGGWCAYAMGESGEKVEIDPGTFKVLNGKLYLFYNKYFNNTLKSWNKDEVSLKKKADANWAKLSK</sequence>
<dbReference type="Proteomes" id="UP000304900">
    <property type="component" value="Unassembled WGS sequence"/>
</dbReference>